<reference evidence="3 4" key="1">
    <citation type="journal article" date="2019" name="Int. J. Syst. Evol. Microbiol.">
        <title>The Global Catalogue of Microorganisms (GCM) 10K type strain sequencing project: providing services to taxonomists for standard genome sequencing and annotation.</title>
        <authorList>
            <consortium name="The Broad Institute Genomics Platform"/>
            <consortium name="The Broad Institute Genome Sequencing Center for Infectious Disease"/>
            <person name="Wu L."/>
            <person name="Ma J."/>
        </authorList>
    </citation>
    <scope>NUCLEOTIDE SEQUENCE [LARGE SCALE GENOMIC DNA]</scope>
    <source>
        <strain evidence="3 4">JCM 10696</strain>
    </source>
</reference>
<feature type="compositionally biased region" description="Basic and acidic residues" evidence="1">
    <location>
        <begin position="42"/>
        <end position="62"/>
    </location>
</feature>
<dbReference type="Pfam" id="PF09490">
    <property type="entry name" value="CbtA"/>
    <property type="match status" value="1"/>
</dbReference>
<feature type="transmembrane region" description="Helical" evidence="2">
    <location>
        <begin position="229"/>
        <end position="248"/>
    </location>
</feature>
<name>A0ABN1Q4W1_9ACTN</name>
<feature type="transmembrane region" description="Helical" evidence="2">
    <location>
        <begin position="155"/>
        <end position="178"/>
    </location>
</feature>
<keyword evidence="2" id="KW-1133">Transmembrane helix</keyword>
<evidence type="ECO:0000256" key="2">
    <source>
        <dbReference type="SAM" id="Phobius"/>
    </source>
</evidence>
<feature type="transmembrane region" description="Helical" evidence="2">
    <location>
        <begin position="118"/>
        <end position="135"/>
    </location>
</feature>
<accession>A0ABN1Q4W1</accession>
<feature type="transmembrane region" description="Helical" evidence="2">
    <location>
        <begin position="81"/>
        <end position="106"/>
    </location>
</feature>
<dbReference type="InterPro" id="IPR012666">
    <property type="entry name" value="CbtA_put"/>
</dbReference>
<feature type="region of interest" description="Disordered" evidence="1">
    <location>
        <begin position="41"/>
        <end position="76"/>
    </location>
</feature>
<dbReference type="Proteomes" id="UP001500665">
    <property type="component" value="Unassembled WGS sequence"/>
</dbReference>
<evidence type="ECO:0000313" key="4">
    <source>
        <dbReference type="Proteomes" id="UP001500665"/>
    </source>
</evidence>
<keyword evidence="4" id="KW-1185">Reference proteome</keyword>
<organism evidence="3 4">
    <name type="scientific">Actinocorallia libanotica</name>
    <dbReference type="NCBI Taxonomy" id="46162"/>
    <lineage>
        <taxon>Bacteria</taxon>
        <taxon>Bacillati</taxon>
        <taxon>Actinomycetota</taxon>
        <taxon>Actinomycetes</taxon>
        <taxon>Streptosporangiales</taxon>
        <taxon>Thermomonosporaceae</taxon>
        <taxon>Actinocorallia</taxon>
    </lineage>
</organism>
<keyword evidence="2" id="KW-0472">Membrane</keyword>
<feature type="transmembrane region" description="Helical" evidence="2">
    <location>
        <begin position="185"/>
        <end position="209"/>
    </location>
</feature>
<gene>
    <name evidence="3" type="ORF">GCM10009550_04520</name>
</gene>
<dbReference type="EMBL" id="BAAAHH010000001">
    <property type="protein sequence ID" value="GAA0937606.1"/>
    <property type="molecule type" value="Genomic_DNA"/>
</dbReference>
<evidence type="ECO:0000313" key="3">
    <source>
        <dbReference type="EMBL" id="GAA0937606.1"/>
    </source>
</evidence>
<keyword evidence="2" id="KW-0812">Transmembrane</keyword>
<feature type="transmembrane region" description="Helical" evidence="2">
    <location>
        <begin position="7"/>
        <end position="28"/>
    </location>
</feature>
<dbReference type="RefSeq" id="WP_344236100.1">
    <property type="nucleotide sequence ID" value="NZ_BAAAHH010000001.1"/>
</dbReference>
<evidence type="ECO:0000256" key="1">
    <source>
        <dbReference type="SAM" id="MobiDB-lite"/>
    </source>
</evidence>
<proteinExistence type="predicted"/>
<sequence>MSPRAFLINGLIAGLIAGLFAFGAAYFIGEPHIDTAIALEEGGSHSHGDDHSHGDGRAHAEEAAPAEEEEGGISRDRQSTFGLATGTVVIGLALGGIVGVAAAFALGRLGRLRPAASTALIAGVGFVAFALAAWVKYPPNPPAVGSGDTIGARTAAYFGFQGLSVLLAVAAVVLAARLASRGDGWLATAVPVVGWAVLITAAGLALPAADPVPAEFPAEPLWGFRLSSLVTQAVLWGVLALVLSGLVHRTARAEEARRSLAAGVRA</sequence>
<protein>
    <submittedName>
        <fullName evidence="3">CbtA family protein</fullName>
    </submittedName>
</protein>
<comment type="caution">
    <text evidence="3">The sequence shown here is derived from an EMBL/GenBank/DDBJ whole genome shotgun (WGS) entry which is preliminary data.</text>
</comment>